<evidence type="ECO:0000313" key="2">
    <source>
        <dbReference type="Proteomes" id="UP000242447"/>
    </source>
</evidence>
<name>A0A1W6NXL2_9RHOB</name>
<evidence type="ECO:0000313" key="1">
    <source>
        <dbReference type="EMBL" id="ARO13978.1"/>
    </source>
</evidence>
<dbReference type="OrthoDB" id="9792176at2"/>
<keyword evidence="2" id="KW-1185">Reference proteome</keyword>
<dbReference type="Proteomes" id="UP000242447">
    <property type="component" value="Chromosome"/>
</dbReference>
<dbReference type="RefSeq" id="WP_085785600.1">
    <property type="nucleotide sequence ID" value="NZ_CP019937.1"/>
</dbReference>
<dbReference type="KEGG" id="kro:BVG79_00626"/>
<dbReference type="InterPro" id="IPR019660">
    <property type="entry name" value="Put_sensory_transdc_reg_YbjN"/>
</dbReference>
<dbReference type="EMBL" id="CP019937">
    <property type="protein sequence ID" value="ARO13978.1"/>
    <property type="molecule type" value="Genomic_DNA"/>
</dbReference>
<dbReference type="CDD" id="cd17033">
    <property type="entry name" value="DR1245-like"/>
    <property type="match status" value="1"/>
</dbReference>
<dbReference type="Pfam" id="PF10722">
    <property type="entry name" value="YbjN"/>
    <property type="match status" value="1"/>
</dbReference>
<dbReference type="AlphaFoldDB" id="A0A1W6NXL2"/>
<sequence length="163" mass="18543">MPVSAHHISHPIDLVEDIAQHHAWEFDRITRDDIAMVVEGLWRSYTITLSWSPEDEALRLFCTFEMEPPPARLPALYEVLNLINDRCWAGSFSWWTDHQMMAFKYALFLAGGQQPCTAQIDMMIATAISNAERYFPALQMATWGELAPAEALRTAITEVHGHA</sequence>
<accession>A0A1W6NXL2</accession>
<evidence type="ECO:0008006" key="3">
    <source>
        <dbReference type="Google" id="ProtNLM"/>
    </source>
</evidence>
<proteinExistence type="predicted"/>
<protein>
    <recommendedName>
        <fullName evidence="3">Diacylglyceryl transferase</fullName>
    </recommendedName>
</protein>
<gene>
    <name evidence="1" type="ORF">BVG79_00626</name>
</gene>
<dbReference type="STRING" id="92947.BVG79_00626"/>
<reference evidence="1 2" key="1">
    <citation type="submission" date="2017-02" db="EMBL/GenBank/DDBJ databases">
        <title>Ketogulonicigenium robustum SPU B003 Genome sequencing and assembly.</title>
        <authorList>
            <person name="Li Y."/>
            <person name="Liu L."/>
            <person name="Wang C."/>
            <person name="Zhang M."/>
            <person name="Zhang T."/>
            <person name="Zhang Y."/>
        </authorList>
    </citation>
    <scope>NUCLEOTIDE SEQUENCE [LARGE SCALE GENOMIC DNA]</scope>
    <source>
        <strain evidence="1 2">SPU_B003</strain>
    </source>
</reference>
<organism evidence="1 2">
    <name type="scientific">Ketogulonicigenium robustum</name>
    <dbReference type="NCBI Taxonomy" id="92947"/>
    <lineage>
        <taxon>Bacteria</taxon>
        <taxon>Pseudomonadati</taxon>
        <taxon>Pseudomonadota</taxon>
        <taxon>Alphaproteobacteria</taxon>
        <taxon>Rhodobacterales</taxon>
        <taxon>Roseobacteraceae</taxon>
        <taxon>Ketogulonicigenium</taxon>
    </lineage>
</organism>